<dbReference type="OrthoDB" id="8954335at2759"/>
<evidence type="ECO:0000256" key="1">
    <source>
        <dbReference type="SAM" id="Coils"/>
    </source>
</evidence>
<proteinExistence type="predicted"/>
<protein>
    <submittedName>
        <fullName evidence="2">Uncharacterized protein</fullName>
    </submittedName>
</protein>
<sequence>MLGQDVLIASVSLSLIDYPCLLALSMSHHQRNGPDREWKIYCFDDTNRTETEILRTIAFELEKQYCKGQTLHGIIYVHRISDFYVGGLAKTNLGIFRKLCGDSSLQNVVIMTNMWSRLHSESEGRRRAVELASTDAFFKPAIVEGAVMMHHMQNTVESARTVIRQILKNHPIALSIYEETGDQHKSINKTGMGMTADEKVAQLELKLKEQFEAAEQARQEQLKQAERILQLQETLEEEKRNQARQYQLLQEQFADAKREREQAIHEAEERSRREIQAAEARWRQEVEAAEQRRAKEKADLEERMKHMTITPNPPNPGAIVSGRSYAMFNQANKSYYVTSHYNQEHLIFECRLDQERARQQWRFYSEGSTGQCMLWRIQSVSSGKYLCAELERIPGHDSQFRICLHIQSEHMEKAISYAGDEFKEGGRVKLYKEFGQNDELWTMEGCD</sequence>
<evidence type="ECO:0000313" key="3">
    <source>
        <dbReference type="Proteomes" id="UP001140091"/>
    </source>
</evidence>
<dbReference type="EMBL" id="JANBPK010000919">
    <property type="protein sequence ID" value="KAJ2928827.1"/>
    <property type="molecule type" value="Genomic_DNA"/>
</dbReference>
<name>A0A9W8J5X0_9AGAR</name>
<organism evidence="2 3">
    <name type="scientific">Candolleomyces eurysporus</name>
    <dbReference type="NCBI Taxonomy" id="2828524"/>
    <lineage>
        <taxon>Eukaryota</taxon>
        <taxon>Fungi</taxon>
        <taxon>Dikarya</taxon>
        <taxon>Basidiomycota</taxon>
        <taxon>Agaricomycotina</taxon>
        <taxon>Agaricomycetes</taxon>
        <taxon>Agaricomycetidae</taxon>
        <taxon>Agaricales</taxon>
        <taxon>Agaricineae</taxon>
        <taxon>Psathyrellaceae</taxon>
        <taxon>Candolleomyces</taxon>
    </lineage>
</organism>
<dbReference type="InterPro" id="IPR027417">
    <property type="entry name" value="P-loop_NTPase"/>
</dbReference>
<dbReference type="CDD" id="cd06503">
    <property type="entry name" value="ATP-synt_Fo_b"/>
    <property type="match status" value="1"/>
</dbReference>
<comment type="caution">
    <text evidence="2">The sequence shown here is derived from an EMBL/GenBank/DDBJ whole genome shotgun (WGS) entry which is preliminary data.</text>
</comment>
<feature type="coiled-coil region" evidence="1">
    <location>
        <begin position="200"/>
        <end position="303"/>
    </location>
</feature>
<gene>
    <name evidence="2" type="ORF">H1R20_g8121</name>
</gene>
<accession>A0A9W8J5X0</accession>
<feature type="non-terminal residue" evidence="2">
    <location>
        <position position="447"/>
    </location>
</feature>
<dbReference type="Proteomes" id="UP001140091">
    <property type="component" value="Unassembled WGS sequence"/>
</dbReference>
<keyword evidence="3" id="KW-1185">Reference proteome</keyword>
<dbReference type="AlphaFoldDB" id="A0A9W8J5X0"/>
<dbReference type="Gene3D" id="3.40.50.300">
    <property type="entry name" value="P-loop containing nucleotide triphosphate hydrolases"/>
    <property type="match status" value="1"/>
</dbReference>
<keyword evidence="1" id="KW-0175">Coiled coil</keyword>
<reference evidence="2" key="1">
    <citation type="submission" date="2022-06" db="EMBL/GenBank/DDBJ databases">
        <title>Genome Sequence of Candolleomyces eurysporus.</title>
        <authorList>
            <person name="Buettner E."/>
        </authorList>
    </citation>
    <scope>NUCLEOTIDE SEQUENCE</scope>
    <source>
        <strain evidence="2">VTCC 930004</strain>
    </source>
</reference>
<evidence type="ECO:0000313" key="2">
    <source>
        <dbReference type="EMBL" id="KAJ2928827.1"/>
    </source>
</evidence>